<dbReference type="EMBL" id="MEXH01000008">
    <property type="protein sequence ID" value="OGC92739.1"/>
    <property type="molecule type" value="Genomic_DNA"/>
</dbReference>
<organism evidence="1 2">
    <name type="scientific">Candidatus Amesbacteria bacterium RIFCSPHIGHO2_01_FULL_48_32b</name>
    <dbReference type="NCBI Taxonomy" id="1797253"/>
    <lineage>
        <taxon>Bacteria</taxon>
        <taxon>Candidatus Amesiibacteriota</taxon>
    </lineage>
</organism>
<gene>
    <name evidence="1" type="ORF">A2876_00050</name>
</gene>
<evidence type="ECO:0000313" key="1">
    <source>
        <dbReference type="EMBL" id="OGC92739.1"/>
    </source>
</evidence>
<accession>A0A1F4YFI2</accession>
<dbReference type="AlphaFoldDB" id="A0A1F4YFI2"/>
<name>A0A1F4YFI2_9BACT</name>
<dbReference type="Proteomes" id="UP000178176">
    <property type="component" value="Unassembled WGS sequence"/>
</dbReference>
<protein>
    <submittedName>
        <fullName evidence="1">Uncharacterized protein</fullName>
    </submittedName>
</protein>
<evidence type="ECO:0000313" key="2">
    <source>
        <dbReference type="Proteomes" id="UP000178176"/>
    </source>
</evidence>
<sequence length="74" mass="8505">MARKSMVCYECRGIQFIDSEYSVGVWGQRERLMSQAHYILHLHNVADQSMEVGVALLQRGFRLTILGVSQMDLM</sequence>
<proteinExistence type="predicted"/>
<reference evidence="1 2" key="1">
    <citation type="journal article" date="2016" name="Nat. Commun.">
        <title>Thousands of microbial genomes shed light on interconnected biogeochemical processes in an aquifer system.</title>
        <authorList>
            <person name="Anantharaman K."/>
            <person name="Brown C.T."/>
            <person name="Hug L.A."/>
            <person name="Sharon I."/>
            <person name="Castelle C.J."/>
            <person name="Probst A.J."/>
            <person name="Thomas B.C."/>
            <person name="Singh A."/>
            <person name="Wilkins M.J."/>
            <person name="Karaoz U."/>
            <person name="Brodie E.L."/>
            <person name="Williams K.H."/>
            <person name="Hubbard S.S."/>
            <person name="Banfield J.F."/>
        </authorList>
    </citation>
    <scope>NUCLEOTIDE SEQUENCE [LARGE SCALE GENOMIC DNA]</scope>
</reference>
<comment type="caution">
    <text evidence="1">The sequence shown here is derived from an EMBL/GenBank/DDBJ whole genome shotgun (WGS) entry which is preliminary data.</text>
</comment>